<organism evidence="2 3">
    <name type="scientific">Prauserella shujinwangii</name>
    <dbReference type="NCBI Taxonomy" id="1453103"/>
    <lineage>
        <taxon>Bacteria</taxon>
        <taxon>Bacillati</taxon>
        <taxon>Actinomycetota</taxon>
        <taxon>Actinomycetes</taxon>
        <taxon>Pseudonocardiales</taxon>
        <taxon>Pseudonocardiaceae</taxon>
        <taxon>Prauserella</taxon>
    </lineage>
</organism>
<gene>
    <name evidence="2" type="ORF">B0I33_11111</name>
</gene>
<dbReference type="SMART" id="SM00871">
    <property type="entry name" value="AraC_E_bind"/>
    <property type="match status" value="1"/>
</dbReference>
<dbReference type="SUPFAM" id="SSF55136">
    <property type="entry name" value="Probable bacterial effector-binding domain"/>
    <property type="match status" value="1"/>
</dbReference>
<sequence>MDIQPTIEHRAPLRYVGVRHHVNGRAFGELNARVPELFAFLAGQGAAPAGPPFYRFEVVGDEAHVVHAGVPVAADVRAERDLFLGTLPGGRYATVLHRGHPDALFDVNAALLDWAGREGLRLDRTAAADGEHWGCRLEVFRTDPQVQPDPARWETEVAIRLADG</sequence>
<evidence type="ECO:0000313" key="3">
    <source>
        <dbReference type="Proteomes" id="UP000238362"/>
    </source>
</evidence>
<dbReference type="InterPro" id="IPR011256">
    <property type="entry name" value="Reg_factor_effector_dom_sf"/>
</dbReference>
<dbReference type="RefSeq" id="WP_106181187.1">
    <property type="nucleotide sequence ID" value="NZ_PVNH01000011.1"/>
</dbReference>
<reference evidence="2 3" key="1">
    <citation type="submission" date="2018-03" db="EMBL/GenBank/DDBJ databases">
        <title>Genomic Encyclopedia of Type Strains, Phase III (KMG-III): the genomes of soil and plant-associated and newly described type strains.</title>
        <authorList>
            <person name="Whitman W."/>
        </authorList>
    </citation>
    <scope>NUCLEOTIDE SEQUENCE [LARGE SCALE GENOMIC DNA]</scope>
    <source>
        <strain evidence="2 3">CGMCC 4.7125</strain>
    </source>
</reference>
<dbReference type="EMBL" id="PVNH01000011">
    <property type="protein sequence ID" value="PRX44503.1"/>
    <property type="molecule type" value="Genomic_DNA"/>
</dbReference>
<proteinExistence type="predicted"/>
<dbReference type="InterPro" id="IPR010499">
    <property type="entry name" value="AraC_E-bd"/>
</dbReference>
<name>A0A2T0LMU1_9PSEU</name>
<dbReference type="InterPro" id="IPR029442">
    <property type="entry name" value="GyrI-like"/>
</dbReference>
<comment type="caution">
    <text evidence="2">The sequence shown here is derived from an EMBL/GenBank/DDBJ whole genome shotgun (WGS) entry which is preliminary data.</text>
</comment>
<dbReference type="Gene3D" id="3.20.80.10">
    <property type="entry name" value="Regulatory factor, effector binding domain"/>
    <property type="match status" value="1"/>
</dbReference>
<protein>
    <submittedName>
        <fullName evidence="2">Effector-binding domain-containing protein</fullName>
    </submittedName>
</protein>
<dbReference type="AlphaFoldDB" id="A0A2T0LMU1"/>
<evidence type="ECO:0000259" key="1">
    <source>
        <dbReference type="SMART" id="SM00871"/>
    </source>
</evidence>
<evidence type="ECO:0000313" key="2">
    <source>
        <dbReference type="EMBL" id="PRX44503.1"/>
    </source>
</evidence>
<feature type="domain" description="AraC effector-binding" evidence="1">
    <location>
        <begin position="3"/>
        <end position="162"/>
    </location>
</feature>
<accession>A0A2T0LMU1</accession>
<keyword evidence="3" id="KW-1185">Reference proteome</keyword>
<dbReference type="Proteomes" id="UP000238362">
    <property type="component" value="Unassembled WGS sequence"/>
</dbReference>
<dbReference type="OrthoDB" id="64208at2"/>
<dbReference type="Pfam" id="PF06445">
    <property type="entry name" value="GyrI-like"/>
    <property type="match status" value="1"/>
</dbReference>